<evidence type="ECO:0000313" key="1">
    <source>
        <dbReference type="EMBL" id="RKQ17496.1"/>
    </source>
</evidence>
<comment type="caution">
    <text evidence="1">The sequence shown here is derived from an EMBL/GenBank/DDBJ whole genome shotgun (WGS) entry which is preliminary data.</text>
</comment>
<proteinExistence type="predicted"/>
<sequence length="636" mass="72687">MNHSATKTCSWKFSEISQIEELNFNKILERFYSLGVAGLTKENIQNSLDGRLINSSEPVIVKIEIGTIQRDEIPGVNDVIDRIKCLEGRNSYTKETVNHMLKRIDQEEVRYISFEDINTRGLTGAVNGQSNSKKDTWGIYAYSKGIHFEESDETIEKVRGGSHGVGKISSNAASDLHAMYFANCDEYGNQHLGGTVQLIEHLYNDQCYRSTGYFTDEKIENGKPKFIPYENKFHSVFEKKTRGLKIIIPYLRKEFDNEDEIIKTVCDSYFLSILEGKLEVHVNDQIIKADTIEKFVCDSDYYTQETSEIKKVFTPLYVNTYKNETPKDIVVSNGEEDFHFKLYFKYDEEIKKGRVAIVRTIGMKIEDFSVHLNATKPYNAVLIGELKEDHYLKTLENESHTKISSDHIRDPKLKSQAKRFINNLSKVIASIIDEEMKKNNPTDDVMDTKDLIYIMESQFKQDLSKAYGAVKISKGKHVVKATEVTKKVKQKGTKKGSVKSTNSGIKRIRKTTVGSGNELQDKNSETFSVSPNLVERLIIQDSEIILLNFKNNSELKNSNSCNISFNVIDGMGTEYHNEFNLKDNYVAIIDQNKGSSCKFDNHTIKNVSIKDGIVKLKLELKPIYNRALKFIYYVEV</sequence>
<keyword evidence="2" id="KW-1185">Reference proteome</keyword>
<dbReference type="RefSeq" id="WP_121214217.1">
    <property type="nucleotide sequence ID" value="NZ_RBZN01000014.1"/>
</dbReference>
<evidence type="ECO:0000313" key="2">
    <source>
        <dbReference type="Proteomes" id="UP000272238"/>
    </source>
</evidence>
<protein>
    <submittedName>
        <fullName evidence="1">Uncharacterized protein</fullName>
    </submittedName>
</protein>
<accession>A0A494Z4Q5</accession>
<organism evidence="1 2">
    <name type="scientific">Ureibacillus endophyticus</name>
    <dbReference type="NCBI Taxonomy" id="1978490"/>
    <lineage>
        <taxon>Bacteria</taxon>
        <taxon>Bacillati</taxon>
        <taxon>Bacillota</taxon>
        <taxon>Bacilli</taxon>
        <taxon>Bacillales</taxon>
        <taxon>Caryophanaceae</taxon>
        <taxon>Ureibacillus</taxon>
    </lineage>
</organism>
<reference evidence="1 2" key="1">
    <citation type="journal article" date="2016" name="Antonie Van Leeuwenhoek">
        <title>Lysinibacillus endophyticus sp. nov., an indole-3-acetic acid producing endophytic bacterium isolated from corn root (Zea mays cv. Xinken-5).</title>
        <authorList>
            <person name="Yu J."/>
            <person name="Guan X."/>
            <person name="Liu C."/>
            <person name="Xiang W."/>
            <person name="Yu Z."/>
            <person name="Liu X."/>
            <person name="Wang G."/>
        </authorList>
    </citation>
    <scope>NUCLEOTIDE SEQUENCE [LARGE SCALE GENOMIC DNA]</scope>
    <source>
        <strain evidence="1 2">DSM 100506</strain>
    </source>
</reference>
<name>A0A494Z4Q5_9BACL</name>
<dbReference type="EMBL" id="RBZN01000014">
    <property type="protein sequence ID" value="RKQ17496.1"/>
    <property type="molecule type" value="Genomic_DNA"/>
</dbReference>
<gene>
    <name evidence="1" type="ORF">D8M03_07855</name>
</gene>
<dbReference type="OrthoDB" id="1395829at2"/>
<dbReference type="AlphaFoldDB" id="A0A494Z4Q5"/>
<dbReference type="Proteomes" id="UP000272238">
    <property type="component" value="Unassembled WGS sequence"/>
</dbReference>